<reference evidence="2" key="1">
    <citation type="journal article" date="2020" name="Stud. Mycol.">
        <title>101 Dothideomycetes genomes: a test case for predicting lifestyles and emergence of pathogens.</title>
        <authorList>
            <person name="Haridas S."/>
            <person name="Albert R."/>
            <person name="Binder M."/>
            <person name="Bloem J."/>
            <person name="Labutti K."/>
            <person name="Salamov A."/>
            <person name="Andreopoulos B."/>
            <person name="Baker S."/>
            <person name="Barry K."/>
            <person name="Bills G."/>
            <person name="Bluhm B."/>
            <person name="Cannon C."/>
            <person name="Castanera R."/>
            <person name="Culley D."/>
            <person name="Daum C."/>
            <person name="Ezra D."/>
            <person name="Gonzalez J."/>
            <person name="Henrissat B."/>
            <person name="Kuo A."/>
            <person name="Liang C."/>
            <person name="Lipzen A."/>
            <person name="Lutzoni F."/>
            <person name="Magnuson J."/>
            <person name="Mondo S."/>
            <person name="Nolan M."/>
            <person name="Ohm R."/>
            <person name="Pangilinan J."/>
            <person name="Park H.-J."/>
            <person name="Ramirez L."/>
            <person name="Alfaro M."/>
            <person name="Sun H."/>
            <person name="Tritt A."/>
            <person name="Yoshinaga Y."/>
            <person name="Zwiers L.-H."/>
            <person name="Turgeon B."/>
            <person name="Goodwin S."/>
            <person name="Spatafora J."/>
            <person name="Crous P."/>
            <person name="Grigoriev I."/>
        </authorList>
    </citation>
    <scope>NUCLEOTIDE SEQUENCE</scope>
    <source>
        <strain evidence="2">CBS 122681</strain>
    </source>
</reference>
<accession>A0A6A6SNQ3</accession>
<protein>
    <submittedName>
        <fullName evidence="2">Uncharacterized protein</fullName>
    </submittedName>
</protein>
<dbReference type="Proteomes" id="UP000799324">
    <property type="component" value="Unassembled WGS sequence"/>
</dbReference>
<dbReference type="EMBL" id="MU004580">
    <property type="protein sequence ID" value="KAF2647814.1"/>
    <property type="molecule type" value="Genomic_DNA"/>
</dbReference>
<name>A0A6A6SNQ3_9PLEO</name>
<sequence>MGIPAGITRTRVLQPFSKLKSGHLDSVRTVNRTKTEIIAPCIRVGCSHGAWACDSQGILVQLQCASRMSYKAMLTRHSGQQATSSDTSDPGLSLPQSQMQNPQMLQHYRMRQRKYWEWRCQSLKTNDEPNYYPPHLRQLRLDWFAKRLEKYGGAEPMEKLNQSPEVDHNEDPQESDSEALASKIWSWLIDSDEDAKRERSKNSTGK</sequence>
<gene>
    <name evidence="2" type="ORF">K491DRAFT_277833</name>
</gene>
<dbReference type="OrthoDB" id="10609879at2759"/>
<proteinExistence type="predicted"/>
<evidence type="ECO:0000313" key="3">
    <source>
        <dbReference type="Proteomes" id="UP000799324"/>
    </source>
</evidence>
<evidence type="ECO:0000256" key="1">
    <source>
        <dbReference type="SAM" id="MobiDB-lite"/>
    </source>
</evidence>
<feature type="region of interest" description="Disordered" evidence="1">
    <location>
        <begin position="76"/>
        <end position="99"/>
    </location>
</feature>
<keyword evidence="3" id="KW-1185">Reference proteome</keyword>
<dbReference type="AlphaFoldDB" id="A0A6A6SNQ3"/>
<organism evidence="2 3">
    <name type="scientific">Lophiostoma macrostomum CBS 122681</name>
    <dbReference type="NCBI Taxonomy" id="1314788"/>
    <lineage>
        <taxon>Eukaryota</taxon>
        <taxon>Fungi</taxon>
        <taxon>Dikarya</taxon>
        <taxon>Ascomycota</taxon>
        <taxon>Pezizomycotina</taxon>
        <taxon>Dothideomycetes</taxon>
        <taxon>Pleosporomycetidae</taxon>
        <taxon>Pleosporales</taxon>
        <taxon>Lophiostomataceae</taxon>
        <taxon>Lophiostoma</taxon>
    </lineage>
</organism>
<feature type="compositionally biased region" description="Polar residues" evidence="1">
    <location>
        <begin position="77"/>
        <end position="99"/>
    </location>
</feature>
<feature type="region of interest" description="Disordered" evidence="1">
    <location>
        <begin position="155"/>
        <end position="178"/>
    </location>
</feature>
<evidence type="ECO:0000313" key="2">
    <source>
        <dbReference type="EMBL" id="KAF2647814.1"/>
    </source>
</evidence>